<protein>
    <submittedName>
        <fullName evidence="2">Pentatricopeptide repeat protein</fullName>
    </submittedName>
</protein>
<gene>
    <name evidence="2" type="primary">ppr</name>
</gene>
<feature type="non-terminal residue" evidence="2">
    <location>
        <position position="56"/>
    </location>
</feature>
<evidence type="ECO:0000313" key="2">
    <source>
        <dbReference type="EMBL" id="AER08640.1"/>
    </source>
</evidence>
<name>G8D3F3_9MYRT</name>
<feature type="non-terminal residue" evidence="2">
    <location>
        <position position="1"/>
    </location>
</feature>
<reference evidence="2" key="1">
    <citation type="journal article" date="2011" name="Aquat. Bot.">
        <title>Molecular confirmation of natural hybridization between Lumnitzera racemosa and Lumnitzera littorea.</title>
        <authorList>
            <person name="Guo M."/>
            <person name="Zhou R."/>
            <person name="Huang Y."/>
            <person name="Ouyang J."/>
            <person name="Shi S."/>
        </authorList>
    </citation>
    <scope>NUCLEOTIDE SEQUENCE</scope>
    <source>
        <strain evidence="1">B2</strain>
        <strain evidence="2">B4</strain>
    </source>
</reference>
<dbReference type="EMBL" id="HQ456237">
    <property type="protein sequence ID" value="AER08638.1"/>
    <property type="molecule type" value="Genomic_DNA"/>
</dbReference>
<organism evidence="2">
    <name type="scientific">Lumnitzera racemosa</name>
    <dbReference type="NCBI Taxonomy" id="99438"/>
    <lineage>
        <taxon>Eukaryota</taxon>
        <taxon>Viridiplantae</taxon>
        <taxon>Streptophyta</taxon>
        <taxon>Embryophyta</taxon>
        <taxon>Tracheophyta</taxon>
        <taxon>Spermatophyta</taxon>
        <taxon>Magnoliopsida</taxon>
        <taxon>eudicotyledons</taxon>
        <taxon>Gunneridae</taxon>
        <taxon>Pentapetalae</taxon>
        <taxon>rosids</taxon>
        <taxon>malvids</taxon>
        <taxon>Myrtales</taxon>
        <taxon>Combretaceae</taxon>
        <taxon>Lumnitzera</taxon>
    </lineage>
</organism>
<evidence type="ECO:0000313" key="1">
    <source>
        <dbReference type="EMBL" id="AER08638.1"/>
    </source>
</evidence>
<dbReference type="EMBL" id="HQ456239">
    <property type="protein sequence ID" value="AER08640.1"/>
    <property type="molecule type" value="Genomic_DNA"/>
</dbReference>
<sequence length="56" mass="6347">WDMHRSESIFYKKDEELLQMYLLKSSIISALPELALKPSASDLSALGQLLVDQPNI</sequence>
<proteinExistence type="predicted"/>
<accession>G8D3F3</accession>
<dbReference type="AlphaFoldDB" id="G8D3F3"/>